<protein>
    <submittedName>
        <fullName evidence="2">Uncharacterized protein</fullName>
    </submittedName>
</protein>
<keyword evidence="3" id="KW-1185">Reference proteome</keyword>
<dbReference type="Proteomes" id="UP000675900">
    <property type="component" value="Unassembled WGS sequence"/>
</dbReference>
<dbReference type="SUPFAM" id="SSF50904">
    <property type="entry name" value="Oncogene products"/>
    <property type="match status" value="1"/>
</dbReference>
<comment type="similarity">
    <text evidence="1">Belongs to the TCL1 family.</text>
</comment>
<dbReference type="InterPro" id="IPR004832">
    <property type="entry name" value="TCL1_MTCP1"/>
</dbReference>
<evidence type="ECO:0000313" key="3">
    <source>
        <dbReference type="Proteomes" id="UP000675900"/>
    </source>
</evidence>
<dbReference type="Ensembl" id="ENSPTIT00000007376.1">
    <property type="protein sequence ID" value="ENSPTIP00000003669.1"/>
    <property type="gene ID" value="ENSPTIG00000006371.1"/>
</dbReference>
<dbReference type="Pfam" id="PF01840">
    <property type="entry name" value="TCL1_MTCP1"/>
    <property type="match status" value="1"/>
</dbReference>
<evidence type="ECO:0000256" key="1">
    <source>
        <dbReference type="ARBA" id="ARBA00006399"/>
    </source>
</evidence>
<organism evidence="2 3">
    <name type="scientific">Panthera tigris altaica</name>
    <name type="common">Siberian tiger</name>
    <dbReference type="NCBI Taxonomy" id="74533"/>
    <lineage>
        <taxon>Eukaryota</taxon>
        <taxon>Metazoa</taxon>
        <taxon>Chordata</taxon>
        <taxon>Craniata</taxon>
        <taxon>Vertebrata</taxon>
        <taxon>Euteleostomi</taxon>
        <taxon>Mammalia</taxon>
        <taxon>Eutheria</taxon>
        <taxon>Laurasiatheria</taxon>
        <taxon>Carnivora</taxon>
        <taxon>Feliformia</taxon>
        <taxon>Felidae</taxon>
        <taxon>Pantherinae</taxon>
        <taxon>Panthera</taxon>
    </lineage>
</organism>
<name>A0A8C9J6I0_PANTA</name>
<reference evidence="2" key="2">
    <citation type="submission" date="2025-09" db="UniProtKB">
        <authorList>
            <consortium name="Ensembl"/>
        </authorList>
    </citation>
    <scope>IDENTIFICATION</scope>
</reference>
<sequence length="54" mass="6020">VCPGLLAPGLLPPMWQGHPGRRYRGADSSFSRVVSHIEGTEEMLLEQLPDPEYE</sequence>
<dbReference type="GO" id="GO:0043539">
    <property type="term" value="F:protein serine/threonine kinase activator activity"/>
    <property type="evidence" value="ECO:0007669"/>
    <property type="project" value="InterPro"/>
</dbReference>
<dbReference type="InterPro" id="IPR036672">
    <property type="entry name" value="TCL1_MTCP1_sf"/>
</dbReference>
<dbReference type="AlphaFoldDB" id="A0A8C9J6I0"/>
<dbReference type="PANTHER" id="PTHR14060:SF4">
    <property type="entry name" value="T-CELL LEUKEMIA_LYMPHOMA PROTEIN 1A"/>
    <property type="match status" value="1"/>
</dbReference>
<dbReference type="PANTHER" id="PTHR14060">
    <property type="entry name" value="PROTEIN P13 MTCP-1"/>
    <property type="match status" value="1"/>
</dbReference>
<proteinExistence type="inferred from homology"/>
<evidence type="ECO:0000313" key="2">
    <source>
        <dbReference type="Ensembl" id="ENSPTIP00000003669.1"/>
    </source>
</evidence>
<accession>A0A8C9J6I0</accession>
<dbReference type="Gene3D" id="2.40.15.10">
    <property type="entry name" value="TCL1/MTCP1"/>
    <property type="match status" value="1"/>
</dbReference>
<reference evidence="2" key="1">
    <citation type="submission" date="2025-08" db="UniProtKB">
        <authorList>
            <consortium name="Ensembl"/>
        </authorList>
    </citation>
    <scope>IDENTIFICATION</scope>
</reference>
<dbReference type="GeneTree" id="ENSGT00950000186199"/>